<sequence length="528" mass="58926">MPRLEELEYLEADDPLPYSNPRPHRKPRWQIPRIPRQIPRLPRQIPEILRPRLTFKYVLSSIVIFYILWCWIRGMPLLSSPLPNYSGPYNVGTVDIEAPCDKRKIADNVLKSTGEPAFELQTVLFSVFYPAVKGAKSDLPKHLWVSKPIGLIAEGYARFAHINSWVTNNVFTTALWSLAGSTTIPANVDVPLLGASNSHTGKRAEGTASSDGPFPLIVFSHGMASSRTSYTQYCGELASRGYVVAAIEHRDGSAPGSVIMLPDGTEKNFFHINEDQLDPTPDEPEIKRIQLAFRQAEIEETVRVLREINAGKGAEVFKSNPRKEGKDLAQWKGRLDFDQVIVSGHSYGATGALQALKDAPSHRRPFKGGIILDPGKQSGPLNDDINVPTLVIHSDSWSKSVSVFFGRPHFEVVKALVEKVNKAGKAAWFLTSVGTSHPSVTDAPLIEPTLLSWTTGATIDVREGVLQYVKVSEEFMQYMKTGEKKGILKEKVTHPEYDQDGRSEERKKKMPKEIEKYWQIHVTPADVN</sequence>
<proteinExistence type="predicted"/>
<dbReference type="Proteomes" id="UP001320706">
    <property type="component" value="Unassembled WGS sequence"/>
</dbReference>
<protein>
    <submittedName>
        <fullName evidence="1">Uncharacterized protein</fullName>
    </submittedName>
</protein>
<accession>A0ACC3SMQ6</accession>
<dbReference type="EMBL" id="JAMKPW020000009">
    <property type="protein sequence ID" value="KAK8215211.1"/>
    <property type="molecule type" value="Genomic_DNA"/>
</dbReference>
<reference evidence="1" key="1">
    <citation type="submission" date="2024-02" db="EMBL/GenBank/DDBJ databases">
        <title>Metagenome Assembled Genome of Zalaria obscura JY119.</title>
        <authorList>
            <person name="Vighnesh L."/>
            <person name="Jagadeeshwari U."/>
            <person name="Venkata Ramana C."/>
            <person name="Sasikala C."/>
        </authorList>
    </citation>
    <scope>NUCLEOTIDE SEQUENCE</scope>
    <source>
        <strain evidence="1">JY119</strain>
    </source>
</reference>
<evidence type="ECO:0000313" key="1">
    <source>
        <dbReference type="EMBL" id="KAK8215211.1"/>
    </source>
</evidence>
<name>A0ACC3SMQ6_9PEZI</name>
<organism evidence="1 2">
    <name type="scientific">Zalaria obscura</name>
    <dbReference type="NCBI Taxonomy" id="2024903"/>
    <lineage>
        <taxon>Eukaryota</taxon>
        <taxon>Fungi</taxon>
        <taxon>Dikarya</taxon>
        <taxon>Ascomycota</taxon>
        <taxon>Pezizomycotina</taxon>
        <taxon>Dothideomycetes</taxon>
        <taxon>Dothideomycetidae</taxon>
        <taxon>Dothideales</taxon>
        <taxon>Zalariaceae</taxon>
        <taxon>Zalaria</taxon>
    </lineage>
</organism>
<evidence type="ECO:0000313" key="2">
    <source>
        <dbReference type="Proteomes" id="UP001320706"/>
    </source>
</evidence>
<gene>
    <name evidence="1" type="ORF">M8818_002222</name>
</gene>
<comment type="caution">
    <text evidence="1">The sequence shown here is derived from an EMBL/GenBank/DDBJ whole genome shotgun (WGS) entry which is preliminary data.</text>
</comment>
<keyword evidence="2" id="KW-1185">Reference proteome</keyword>